<evidence type="ECO:0000256" key="2">
    <source>
        <dbReference type="ARBA" id="ARBA00023125"/>
    </source>
</evidence>
<dbReference type="InterPro" id="IPR036388">
    <property type="entry name" value="WH-like_DNA-bd_sf"/>
</dbReference>
<keyword evidence="1" id="KW-0805">Transcription regulation</keyword>
<dbReference type="AlphaFoldDB" id="A0A143QMT3"/>
<gene>
    <name evidence="5" type="ORF">A3Q41_02960</name>
</gene>
<dbReference type="OrthoDB" id="4404499at2"/>
<dbReference type="InterPro" id="IPR000835">
    <property type="entry name" value="HTH_MarR-typ"/>
</dbReference>
<keyword evidence="6" id="KW-1185">Reference proteome</keyword>
<dbReference type="SMART" id="SM00347">
    <property type="entry name" value="HTH_MARR"/>
    <property type="match status" value="1"/>
</dbReference>
<dbReference type="KEGG" id="rhs:A3Q41_02960"/>
<name>A0A143QMT3_RHOFA</name>
<dbReference type="InterPro" id="IPR023187">
    <property type="entry name" value="Tscrpt_reg_MarR-type_CS"/>
</dbReference>
<dbReference type="Pfam" id="PF12802">
    <property type="entry name" value="MarR_2"/>
    <property type="match status" value="1"/>
</dbReference>
<evidence type="ECO:0000256" key="3">
    <source>
        <dbReference type="ARBA" id="ARBA00023163"/>
    </source>
</evidence>
<reference evidence="5 6" key="1">
    <citation type="journal article" date="2016" name="Genome Announc.">
        <title>Complete Genome and Plasmid Sequences for Rhodococcus fascians D188 and Draft Sequences for Rhodococcus Isolates PBTS 1 and PBTS 2.</title>
        <authorList>
            <person name="Stamler R.A."/>
            <person name="Vereecke D."/>
            <person name="Zhang Y."/>
            <person name="Schilkey F."/>
            <person name="Devitt N."/>
            <person name="Randall J.J."/>
        </authorList>
    </citation>
    <scope>NUCLEOTIDE SEQUENCE [LARGE SCALE GENOMIC DNA]</scope>
    <source>
        <strain evidence="5 6">PBTS2</strain>
    </source>
</reference>
<dbReference type="SUPFAM" id="SSF46785">
    <property type="entry name" value="Winged helix' DNA-binding domain"/>
    <property type="match status" value="1"/>
</dbReference>
<evidence type="ECO:0000313" key="6">
    <source>
        <dbReference type="Proteomes" id="UP000076038"/>
    </source>
</evidence>
<dbReference type="Gene3D" id="1.10.10.10">
    <property type="entry name" value="Winged helix-like DNA-binding domain superfamily/Winged helix DNA-binding domain"/>
    <property type="match status" value="1"/>
</dbReference>
<evidence type="ECO:0000256" key="1">
    <source>
        <dbReference type="ARBA" id="ARBA00023015"/>
    </source>
</evidence>
<dbReference type="PATRIC" id="fig|1653479.3.peg.2996"/>
<keyword evidence="3" id="KW-0804">Transcription</keyword>
<sequence>MPVRYRGTVTADSIDPAQLDFMSFVEFAVEKASTELEQVDPVAMRLVLELHRVTGAVVYDLESSVHRPSGWTWSGFRVLFVLWLVGPSESKRIAELAGISRSATSALVKTLIKDGLVESERSITDGRALTVSLTESGHSAITDTFAAHNRREQLWAEALTGEERLILTGLLQKLATAISQDGIKRR</sequence>
<dbReference type="InterPro" id="IPR039422">
    <property type="entry name" value="MarR/SlyA-like"/>
</dbReference>
<accession>A0A143QMT3</accession>
<dbReference type="GO" id="GO:0003677">
    <property type="term" value="F:DNA binding"/>
    <property type="evidence" value="ECO:0007669"/>
    <property type="project" value="UniProtKB-KW"/>
</dbReference>
<evidence type="ECO:0000259" key="4">
    <source>
        <dbReference type="PROSITE" id="PS50995"/>
    </source>
</evidence>
<dbReference type="PROSITE" id="PS50995">
    <property type="entry name" value="HTH_MARR_2"/>
    <property type="match status" value="1"/>
</dbReference>
<dbReference type="GO" id="GO:0006950">
    <property type="term" value="P:response to stress"/>
    <property type="evidence" value="ECO:0007669"/>
    <property type="project" value="TreeGrafter"/>
</dbReference>
<dbReference type="PANTHER" id="PTHR33164:SF89">
    <property type="entry name" value="MARR FAMILY REGULATORY PROTEIN"/>
    <property type="match status" value="1"/>
</dbReference>
<reference evidence="6" key="2">
    <citation type="submission" date="2016-04" db="EMBL/GenBank/DDBJ databases">
        <title>Complete Genome and Plasmid Sequences for Rhodococcus fascians D188 and Draft Sequences for Rhodococcus spp. Isolates PBTS 1 and PBTS 2.</title>
        <authorList>
            <person name="Stamer R."/>
            <person name="Vereecke D."/>
            <person name="Zhang Y."/>
            <person name="Schilkey F."/>
            <person name="Devitt N."/>
            <person name="Randall J."/>
        </authorList>
    </citation>
    <scope>NUCLEOTIDE SEQUENCE [LARGE SCALE GENOMIC DNA]</scope>
    <source>
        <strain evidence="6">PBTS2</strain>
    </source>
</reference>
<evidence type="ECO:0000313" key="5">
    <source>
        <dbReference type="EMBL" id="AMY24251.1"/>
    </source>
</evidence>
<dbReference type="PROSITE" id="PS01117">
    <property type="entry name" value="HTH_MARR_1"/>
    <property type="match status" value="1"/>
</dbReference>
<dbReference type="InterPro" id="IPR036390">
    <property type="entry name" value="WH_DNA-bd_sf"/>
</dbReference>
<protein>
    <recommendedName>
        <fullName evidence="4">HTH marR-type domain-containing protein</fullName>
    </recommendedName>
</protein>
<keyword evidence="2" id="KW-0238">DNA-binding</keyword>
<dbReference type="GO" id="GO:0003700">
    <property type="term" value="F:DNA-binding transcription factor activity"/>
    <property type="evidence" value="ECO:0007669"/>
    <property type="project" value="InterPro"/>
</dbReference>
<feature type="domain" description="HTH marR-type" evidence="4">
    <location>
        <begin position="43"/>
        <end position="176"/>
    </location>
</feature>
<proteinExistence type="predicted"/>
<dbReference type="PANTHER" id="PTHR33164">
    <property type="entry name" value="TRANSCRIPTIONAL REGULATOR, MARR FAMILY"/>
    <property type="match status" value="1"/>
</dbReference>
<dbReference type="EMBL" id="CP015220">
    <property type="protein sequence ID" value="AMY24251.1"/>
    <property type="molecule type" value="Genomic_DNA"/>
</dbReference>
<organism evidence="5 6">
    <name type="scientific">Rhodococcoides fascians</name>
    <name type="common">Rhodococcus fascians</name>
    <dbReference type="NCBI Taxonomy" id="1828"/>
    <lineage>
        <taxon>Bacteria</taxon>
        <taxon>Bacillati</taxon>
        <taxon>Actinomycetota</taxon>
        <taxon>Actinomycetes</taxon>
        <taxon>Mycobacteriales</taxon>
        <taxon>Nocardiaceae</taxon>
        <taxon>Rhodococcoides</taxon>
    </lineage>
</organism>
<dbReference type="Proteomes" id="UP000076038">
    <property type="component" value="Chromosome"/>
</dbReference>